<evidence type="ECO:0000256" key="5">
    <source>
        <dbReference type="ARBA" id="ARBA00023136"/>
    </source>
</evidence>
<dbReference type="OrthoDB" id="9808671at2"/>
<evidence type="ECO:0000256" key="6">
    <source>
        <dbReference type="SAM" id="MobiDB-lite"/>
    </source>
</evidence>
<dbReference type="PANTHER" id="PTHR30213">
    <property type="entry name" value="INNER MEMBRANE PROTEIN YHJD"/>
    <property type="match status" value="1"/>
</dbReference>
<feature type="transmembrane region" description="Helical" evidence="7">
    <location>
        <begin position="344"/>
        <end position="367"/>
    </location>
</feature>
<evidence type="ECO:0000256" key="4">
    <source>
        <dbReference type="ARBA" id="ARBA00022989"/>
    </source>
</evidence>
<dbReference type="Proteomes" id="UP000315995">
    <property type="component" value="Chromosome"/>
</dbReference>
<dbReference type="PANTHER" id="PTHR30213:SF1">
    <property type="entry name" value="INNER MEMBRANE PROTEIN YHJD"/>
    <property type="match status" value="1"/>
</dbReference>
<evidence type="ECO:0000256" key="2">
    <source>
        <dbReference type="ARBA" id="ARBA00022475"/>
    </source>
</evidence>
<evidence type="ECO:0000313" key="8">
    <source>
        <dbReference type="EMBL" id="QDG49635.1"/>
    </source>
</evidence>
<evidence type="ECO:0000256" key="3">
    <source>
        <dbReference type="ARBA" id="ARBA00022692"/>
    </source>
</evidence>
<organism evidence="8 9">
    <name type="scientific">Persicimonas caeni</name>
    <dbReference type="NCBI Taxonomy" id="2292766"/>
    <lineage>
        <taxon>Bacteria</taxon>
        <taxon>Deltaproteobacteria</taxon>
        <taxon>Bradymonadales</taxon>
        <taxon>Bradymonadaceae</taxon>
        <taxon>Persicimonas</taxon>
    </lineage>
</organism>
<name>A0A4Y6PPC8_PERCE</name>
<keyword evidence="4 7" id="KW-1133">Transmembrane helix</keyword>
<dbReference type="NCBIfam" id="TIGR00765">
    <property type="entry name" value="yihY_not_rbn"/>
    <property type="match status" value="1"/>
</dbReference>
<sequence length="405" mass="44574">MSSALTFNPRSTAHSTTRAPINPPAPVTAMVLPSIFIVAGLFVAGGRAAGLASVAMNLHNHPEGANDAEHPVRIELDTEHLPFTLFTVLCPNSLHCLLMTNRQRLKTAWTILRETFEAYTRDNAARLAASIAFYAIFSVAPILIIATAIAGFIFGDDVALAEIAADLDRFVSPETSEYVFTLVERWQDTTSGVLATVIGFGTLFWGAYRLFLALQDTLNMIWNVRPRSNIGIKGWIRMRLLPFVMVIVIGLLLLASMVVTAALAALGRFFGEFFPVPTILADFSNFVVWFALLTGLFAAIFKILPDVTIQWRDVWIGAALTSFLFSIGRTLIGLYLAHTSTTSIFGAAGSLVALLFWVYFSAQIFFWGAEFTQVWARHLGDRIEPEPDAVHVERNSRQDRAAAKS</sequence>
<keyword evidence="5 7" id="KW-0472">Membrane</keyword>
<dbReference type="Pfam" id="PF03631">
    <property type="entry name" value="Virul_fac_BrkB"/>
    <property type="match status" value="1"/>
</dbReference>
<dbReference type="InterPro" id="IPR017039">
    <property type="entry name" value="Virul_fac_BrkB"/>
</dbReference>
<feature type="transmembrane region" description="Helical" evidence="7">
    <location>
        <begin position="240"/>
        <end position="266"/>
    </location>
</feature>
<dbReference type="EMBL" id="CP041186">
    <property type="protein sequence ID" value="QDG49635.1"/>
    <property type="molecule type" value="Genomic_DNA"/>
</dbReference>
<feature type="transmembrane region" description="Helical" evidence="7">
    <location>
        <begin position="316"/>
        <end position="338"/>
    </location>
</feature>
<comment type="subcellular location">
    <subcellularLocation>
        <location evidence="1">Cell membrane</location>
        <topology evidence="1">Multi-pass membrane protein</topology>
    </subcellularLocation>
</comment>
<gene>
    <name evidence="8" type="ORF">FIV42_02425</name>
</gene>
<keyword evidence="3 7" id="KW-0812">Transmembrane</keyword>
<evidence type="ECO:0000313" key="9">
    <source>
        <dbReference type="Proteomes" id="UP000315995"/>
    </source>
</evidence>
<accession>A0A4Y6PPC8</accession>
<feature type="region of interest" description="Disordered" evidence="6">
    <location>
        <begin position="1"/>
        <end position="20"/>
    </location>
</feature>
<evidence type="ECO:0000256" key="1">
    <source>
        <dbReference type="ARBA" id="ARBA00004651"/>
    </source>
</evidence>
<feature type="compositionally biased region" description="Polar residues" evidence="6">
    <location>
        <begin position="1"/>
        <end position="19"/>
    </location>
</feature>
<feature type="transmembrane region" description="Helical" evidence="7">
    <location>
        <begin position="27"/>
        <end position="46"/>
    </location>
</feature>
<feature type="transmembrane region" description="Helical" evidence="7">
    <location>
        <begin position="131"/>
        <end position="154"/>
    </location>
</feature>
<evidence type="ECO:0000256" key="7">
    <source>
        <dbReference type="SAM" id="Phobius"/>
    </source>
</evidence>
<dbReference type="GO" id="GO:0005886">
    <property type="term" value="C:plasma membrane"/>
    <property type="evidence" value="ECO:0007669"/>
    <property type="project" value="UniProtKB-SubCell"/>
</dbReference>
<accession>A0A5B8Y4B7</accession>
<feature type="transmembrane region" description="Helical" evidence="7">
    <location>
        <begin position="192"/>
        <end position="212"/>
    </location>
</feature>
<reference evidence="8 9" key="1">
    <citation type="submission" date="2019-06" db="EMBL/GenBank/DDBJ databases">
        <title>Persicimonas caeni gen. nov., sp. nov., a predatory bacterium isolated from solar saltern.</title>
        <authorList>
            <person name="Wang S."/>
        </authorList>
    </citation>
    <scope>NUCLEOTIDE SEQUENCE [LARGE SCALE GENOMIC DNA]</scope>
    <source>
        <strain evidence="8 9">YN101</strain>
    </source>
</reference>
<protein>
    <submittedName>
        <fullName evidence="8">YihY/virulence factor BrkB family protein</fullName>
    </submittedName>
</protein>
<keyword evidence="2" id="KW-1003">Cell membrane</keyword>
<feature type="transmembrane region" description="Helical" evidence="7">
    <location>
        <begin position="286"/>
        <end position="304"/>
    </location>
</feature>
<dbReference type="AlphaFoldDB" id="A0A4Y6PPC8"/>
<proteinExistence type="predicted"/>
<keyword evidence="9" id="KW-1185">Reference proteome</keyword>